<dbReference type="Gene3D" id="3.40.50.300">
    <property type="entry name" value="P-loop containing nucleotide triphosphate hydrolases"/>
    <property type="match status" value="1"/>
</dbReference>
<dbReference type="GO" id="GO:0006508">
    <property type="term" value="P:proteolysis"/>
    <property type="evidence" value="ECO:0007669"/>
    <property type="project" value="UniProtKB-KW"/>
</dbReference>
<dbReference type="PROSITE" id="PS50929">
    <property type="entry name" value="ABC_TM1F"/>
    <property type="match status" value="1"/>
</dbReference>
<protein>
    <submittedName>
        <fullName evidence="11">ATP-binding cassette, subfamily C/ATP-binding cassette, subfamily C, exporter for protease/lipase/ATP-binding cassette, subfamily C, EexD</fullName>
    </submittedName>
</protein>
<dbReference type="SMART" id="SM00382">
    <property type="entry name" value="AAA"/>
    <property type="match status" value="1"/>
</dbReference>
<keyword evidence="11" id="KW-0645">Protease</keyword>
<dbReference type="GO" id="GO:0005524">
    <property type="term" value="F:ATP binding"/>
    <property type="evidence" value="ECO:0007669"/>
    <property type="project" value="UniProtKB-KW"/>
</dbReference>
<dbReference type="InterPro" id="IPR036640">
    <property type="entry name" value="ABC1_TM_sf"/>
</dbReference>
<evidence type="ECO:0000256" key="4">
    <source>
        <dbReference type="ARBA" id="ARBA00022840"/>
    </source>
</evidence>
<keyword evidence="12" id="KW-1185">Reference proteome</keyword>
<dbReference type="GO" id="GO:0005886">
    <property type="term" value="C:plasma membrane"/>
    <property type="evidence" value="ECO:0007669"/>
    <property type="project" value="UniProtKB-SubCell"/>
</dbReference>
<keyword evidence="3" id="KW-0547">Nucleotide-binding</keyword>
<dbReference type="PANTHER" id="PTHR24221:SF248">
    <property type="entry name" value="ABC TRANSPORTER TRANSMEMBRANE REGION"/>
    <property type="match status" value="1"/>
</dbReference>
<dbReference type="SUPFAM" id="SSF90123">
    <property type="entry name" value="ABC transporter transmembrane region"/>
    <property type="match status" value="1"/>
</dbReference>
<sequence length="604" mass="64942">MMRHTAGIMQHVQPTALELAIKRCGKAFGTVLAFSLAINILMLASPLYMLQVYDRVIPTGHLDTLFLLTLMGGVALLILGLVDYCRNVVLARVGRWFNAAVSPILFESAMRSRLQGDASGAQPIRDLTQVQSFLGSQGLVVFFDAPWVPVFLILIWLLHPWLGAVALCAAIVLLAISLFNEWVMRKPLAASSKASLRSTLQADLAIRNAEVVQAMGMLPALQERWRAASESGLDANQSAAERSAAIMGFTKFFRFFVQMLILGVGAMLVLEGQLSSGGMVASSILLGRALAPVEQAMGAWRSFTSAKLAYVRLRDRLRAFPPEQAKTSLPAPVGRLSVDNLTFVPPRSDRPAVQGLTFAVEPGEMLAVIGPSAAGKSSLCRLLVGATEPSAGKVRLDGSELKHWDRVELGAYIGYLPQDVELFPGTVRENIARMTEGDDAAVVAAATLANAHEMIQQLPLGYDTPIGDTGSSLSGGQRQRVGLARAVYGDARLVVLDEPNANLDQAGEVALAEAIVKLKRRKVSIVIVGHRVSTVLQADKILVLQNGRMELFGPRDEVLKKLRGTQTETRPGQQPPSRPLEVAEGGQDAPAGDTPAATRQQNKG</sequence>
<dbReference type="GO" id="GO:0008233">
    <property type="term" value="F:peptidase activity"/>
    <property type="evidence" value="ECO:0007669"/>
    <property type="project" value="UniProtKB-KW"/>
</dbReference>
<dbReference type="InterPro" id="IPR047957">
    <property type="entry name" value="ABC_AprD-like_6TM"/>
</dbReference>
<feature type="transmembrane region" description="Helical" evidence="8">
    <location>
        <begin position="164"/>
        <end position="183"/>
    </location>
</feature>
<dbReference type="InterPro" id="IPR003439">
    <property type="entry name" value="ABC_transporter-like_ATP-bd"/>
</dbReference>
<dbReference type="Pfam" id="PF00664">
    <property type="entry name" value="ABC_membrane"/>
    <property type="match status" value="1"/>
</dbReference>
<dbReference type="PROSITE" id="PS00211">
    <property type="entry name" value="ABC_TRANSPORTER_1"/>
    <property type="match status" value="1"/>
</dbReference>
<feature type="domain" description="ABC transporter" evidence="9">
    <location>
        <begin position="336"/>
        <end position="571"/>
    </location>
</feature>
<dbReference type="NCBIfam" id="TIGR01842">
    <property type="entry name" value="type_I_sec_PrtD"/>
    <property type="match status" value="1"/>
</dbReference>
<dbReference type="InterPro" id="IPR003593">
    <property type="entry name" value="AAA+_ATPase"/>
</dbReference>
<feature type="transmembrane region" description="Helical" evidence="8">
    <location>
        <begin position="31"/>
        <end position="53"/>
    </location>
</feature>
<dbReference type="InterPro" id="IPR017871">
    <property type="entry name" value="ABC_transporter-like_CS"/>
</dbReference>
<dbReference type="Gene3D" id="1.20.1560.10">
    <property type="entry name" value="ABC transporter type 1, transmembrane domain"/>
    <property type="match status" value="1"/>
</dbReference>
<keyword evidence="4 11" id="KW-0067">ATP-binding</keyword>
<reference evidence="11 12" key="1">
    <citation type="submission" date="2017-06" db="EMBL/GenBank/DDBJ databases">
        <authorList>
            <person name="Kim H.J."/>
            <person name="Triplett B.A."/>
        </authorList>
    </citation>
    <scope>NUCLEOTIDE SEQUENCE [LARGE SCALE GENOMIC DNA]</scope>
    <source>
        <strain evidence="11 12">B29T1</strain>
    </source>
</reference>
<feature type="region of interest" description="Disordered" evidence="7">
    <location>
        <begin position="563"/>
        <end position="604"/>
    </location>
</feature>
<name>A0A212RZ91_9PROT</name>
<keyword evidence="5 8" id="KW-1133">Transmembrane helix</keyword>
<evidence type="ECO:0000256" key="5">
    <source>
        <dbReference type="ARBA" id="ARBA00022989"/>
    </source>
</evidence>
<dbReference type="PROSITE" id="PS50893">
    <property type="entry name" value="ABC_TRANSPORTER_2"/>
    <property type="match status" value="1"/>
</dbReference>
<dbReference type="InterPro" id="IPR011527">
    <property type="entry name" value="ABC1_TM_dom"/>
</dbReference>
<feature type="transmembrane region" description="Helical" evidence="8">
    <location>
        <begin position="139"/>
        <end position="158"/>
    </location>
</feature>
<organism evidence="11 12">
    <name type="scientific">Arboricoccus pini</name>
    <dbReference type="NCBI Taxonomy" id="1963835"/>
    <lineage>
        <taxon>Bacteria</taxon>
        <taxon>Pseudomonadati</taxon>
        <taxon>Pseudomonadota</taxon>
        <taxon>Alphaproteobacteria</taxon>
        <taxon>Geminicoccales</taxon>
        <taxon>Geminicoccaceae</taxon>
        <taxon>Arboricoccus</taxon>
    </lineage>
</organism>
<evidence type="ECO:0000256" key="1">
    <source>
        <dbReference type="ARBA" id="ARBA00004651"/>
    </source>
</evidence>
<evidence type="ECO:0000259" key="9">
    <source>
        <dbReference type="PROSITE" id="PS50893"/>
    </source>
</evidence>
<dbReference type="Proteomes" id="UP000197065">
    <property type="component" value="Unassembled WGS sequence"/>
</dbReference>
<dbReference type="GO" id="GO:0016887">
    <property type="term" value="F:ATP hydrolysis activity"/>
    <property type="evidence" value="ECO:0007669"/>
    <property type="project" value="InterPro"/>
</dbReference>
<dbReference type="RefSeq" id="WP_165769688.1">
    <property type="nucleotide sequence ID" value="NZ_FYEH01000018.1"/>
</dbReference>
<dbReference type="InterPro" id="IPR027417">
    <property type="entry name" value="P-loop_NTPase"/>
</dbReference>
<feature type="transmembrane region" description="Helical" evidence="8">
    <location>
        <begin position="252"/>
        <end position="270"/>
    </location>
</feature>
<evidence type="ECO:0000313" key="12">
    <source>
        <dbReference type="Proteomes" id="UP000197065"/>
    </source>
</evidence>
<evidence type="ECO:0000256" key="7">
    <source>
        <dbReference type="SAM" id="MobiDB-lite"/>
    </source>
</evidence>
<gene>
    <name evidence="11" type="ORF">SAMN07250955_11813</name>
</gene>
<dbReference type="InterPro" id="IPR010128">
    <property type="entry name" value="ATPase_T1SS_PrtD-like"/>
</dbReference>
<evidence type="ECO:0000256" key="3">
    <source>
        <dbReference type="ARBA" id="ARBA00022741"/>
    </source>
</evidence>
<evidence type="ECO:0000313" key="11">
    <source>
        <dbReference type="EMBL" id="SNB78193.1"/>
    </source>
</evidence>
<evidence type="ECO:0000259" key="10">
    <source>
        <dbReference type="PROSITE" id="PS50929"/>
    </source>
</evidence>
<evidence type="ECO:0000256" key="2">
    <source>
        <dbReference type="ARBA" id="ARBA00022692"/>
    </source>
</evidence>
<dbReference type="GO" id="GO:0030253">
    <property type="term" value="P:protein secretion by the type I secretion system"/>
    <property type="evidence" value="ECO:0007669"/>
    <property type="project" value="InterPro"/>
</dbReference>
<dbReference type="GO" id="GO:0030256">
    <property type="term" value="C:type I protein secretion system complex"/>
    <property type="evidence" value="ECO:0007669"/>
    <property type="project" value="InterPro"/>
</dbReference>
<comment type="subcellular location">
    <subcellularLocation>
        <location evidence="1">Cell membrane</location>
        <topology evidence="1">Multi-pass membrane protein</topology>
    </subcellularLocation>
</comment>
<accession>A0A212RZ91</accession>
<evidence type="ECO:0000256" key="6">
    <source>
        <dbReference type="ARBA" id="ARBA00023136"/>
    </source>
</evidence>
<keyword evidence="11" id="KW-0378">Hydrolase</keyword>
<dbReference type="Pfam" id="PF00005">
    <property type="entry name" value="ABC_tran"/>
    <property type="match status" value="1"/>
</dbReference>
<feature type="domain" description="ABC transmembrane type-1" evidence="10">
    <location>
        <begin position="31"/>
        <end position="305"/>
    </location>
</feature>
<feature type="transmembrane region" description="Helical" evidence="8">
    <location>
        <begin position="65"/>
        <end position="85"/>
    </location>
</feature>
<dbReference type="InterPro" id="IPR039421">
    <property type="entry name" value="Type_1_exporter"/>
</dbReference>
<dbReference type="EMBL" id="FYEH01000018">
    <property type="protein sequence ID" value="SNB78193.1"/>
    <property type="molecule type" value="Genomic_DNA"/>
</dbReference>
<keyword evidence="6 8" id="KW-0472">Membrane</keyword>
<proteinExistence type="predicted"/>
<evidence type="ECO:0000256" key="8">
    <source>
        <dbReference type="SAM" id="Phobius"/>
    </source>
</evidence>
<dbReference type="GO" id="GO:0140359">
    <property type="term" value="F:ABC-type transporter activity"/>
    <property type="evidence" value="ECO:0007669"/>
    <property type="project" value="InterPro"/>
</dbReference>
<dbReference type="GO" id="GO:0034040">
    <property type="term" value="F:ATPase-coupled lipid transmembrane transporter activity"/>
    <property type="evidence" value="ECO:0007669"/>
    <property type="project" value="TreeGrafter"/>
</dbReference>
<dbReference type="AlphaFoldDB" id="A0A212RZ91"/>
<dbReference type="PANTHER" id="PTHR24221">
    <property type="entry name" value="ATP-BINDING CASSETTE SUB-FAMILY B"/>
    <property type="match status" value="1"/>
</dbReference>
<dbReference type="CDD" id="cd18586">
    <property type="entry name" value="ABC_6TM_PrtD_like"/>
    <property type="match status" value="1"/>
</dbReference>
<keyword evidence="2 8" id="KW-0812">Transmembrane</keyword>
<dbReference type="SUPFAM" id="SSF52540">
    <property type="entry name" value="P-loop containing nucleoside triphosphate hydrolases"/>
    <property type="match status" value="1"/>
</dbReference>